<gene>
    <name evidence="2" type="ORF">QBC47DRAFT_43495</name>
</gene>
<dbReference type="EMBL" id="MU839837">
    <property type="protein sequence ID" value="KAK1753444.1"/>
    <property type="molecule type" value="Genomic_DNA"/>
</dbReference>
<evidence type="ECO:0000313" key="3">
    <source>
        <dbReference type="Proteomes" id="UP001239445"/>
    </source>
</evidence>
<reference evidence="2" key="1">
    <citation type="submission" date="2023-06" db="EMBL/GenBank/DDBJ databases">
        <title>Genome-scale phylogeny and comparative genomics of the fungal order Sordariales.</title>
        <authorList>
            <consortium name="Lawrence Berkeley National Laboratory"/>
            <person name="Hensen N."/>
            <person name="Bonometti L."/>
            <person name="Westerberg I."/>
            <person name="Brannstrom I.O."/>
            <person name="Guillou S."/>
            <person name="Cros-Aarteil S."/>
            <person name="Calhoun S."/>
            <person name="Haridas S."/>
            <person name="Kuo A."/>
            <person name="Mondo S."/>
            <person name="Pangilinan J."/>
            <person name="Riley R."/>
            <person name="Labutti K."/>
            <person name="Andreopoulos B."/>
            <person name="Lipzen A."/>
            <person name="Chen C."/>
            <person name="Yanf M."/>
            <person name="Daum C."/>
            <person name="Ng V."/>
            <person name="Clum A."/>
            <person name="Steindorff A."/>
            <person name="Ohm R."/>
            <person name="Martin F."/>
            <person name="Silar P."/>
            <person name="Natvig D."/>
            <person name="Lalanne C."/>
            <person name="Gautier V."/>
            <person name="Ament-Velasquez S.L."/>
            <person name="Kruys A."/>
            <person name="Hutchinson M.I."/>
            <person name="Powell A.J."/>
            <person name="Barry K."/>
            <person name="Miller A.N."/>
            <person name="Grigoriev I.V."/>
            <person name="Debuchy R."/>
            <person name="Gladieux P."/>
            <person name="Thoren M.H."/>
            <person name="Johannesson H."/>
        </authorList>
    </citation>
    <scope>NUCLEOTIDE SEQUENCE</scope>
    <source>
        <strain evidence="2">PSN4</strain>
    </source>
</reference>
<dbReference type="Proteomes" id="UP001239445">
    <property type="component" value="Unassembled WGS sequence"/>
</dbReference>
<name>A0AAJ0B846_9PEZI</name>
<accession>A0AAJ0B846</accession>
<protein>
    <submittedName>
        <fullName evidence="2">Uncharacterized protein</fullName>
    </submittedName>
</protein>
<evidence type="ECO:0000256" key="1">
    <source>
        <dbReference type="SAM" id="MobiDB-lite"/>
    </source>
</evidence>
<keyword evidence="3" id="KW-1185">Reference proteome</keyword>
<proteinExistence type="predicted"/>
<sequence length="205" mass="22459">MVLKRKRSESELSFSSTLSSPPRPDIVAFTFSAAVPENWSQWLSRPSTPSHLPSRTMKRFRDNRPTENEVHQRTLNLLYSARYSHGTAIRPEPDLAMSEAPSTEVLTRRNGQQRSLHSFWKLPGATGASMLPTTATTLSSPPPQQELPTCCEDCGAELADSLDMLGDAEGLGPSSQSCEACRKAVCYSCSVSSLGEHRRCLVCAS</sequence>
<dbReference type="AlphaFoldDB" id="A0AAJ0B846"/>
<comment type="caution">
    <text evidence="2">The sequence shown here is derived from an EMBL/GenBank/DDBJ whole genome shotgun (WGS) entry which is preliminary data.</text>
</comment>
<feature type="region of interest" description="Disordered" evidence="1">
    <location>
        <begin position="1"/>
        <end position="20"/>
    </location>
</feature>
<evidence type="ECO:0000313" key="2">
    <source>
        <dbReference type="EMBL" id="KAK1753444.1"/>
    </source>
</evidence>
<feature type="compositionally biased region" description="Low complexity" evidence="1">
    <location>
        <begin position="11"/>
        <end position="20"/>
    </location>
</feature>
<organism evidence="2 3">
    <name type="scientific">Echria macrotheca</name>
    <dbReference type="NCBI Taxonomy" id="438768"/>
    <lineage>
        <taxon>Eukaryota</taxon>
        <taxon>Fungi</taxon>
        <taxon>Dikarya</taxon>
        <taxon>Ascomycota</taxon>
        <taxon>Pezizomycotina</taxon>
        <taxon>Sordariomycetes</taxon>
        <taxon>Sordariomycetidae</taxon>
        <taxon>Sordariales</taxon>
        <taxon>Schizotheciaceae</taxon>
        <taxon>Echria</taxon>
    </lineage>
</organism>